<dbReference type="GO" id="GO:0005737">
    <property type="term" value="C:cytoplasm"/>
    <property type="evidence" value="ECO:0007669"/>
    <property type="project" value="TreeGrafter"/>
</dbReference>
<dbReference type="CDD" id="cd09019">
    <property type="entry name" value="galactose_mutarotase_like"/>
    <property type="match status" value="1"/>
</dbReference>
<dbReference type="KEGG" id="salm:D0Y50_18300"/>
<dbReference type="PANTHER" id="PTHR10091:SF0">
    <property type="entry name" value="GALACTOSE MUTAROTASE"/>
    <property type="match status" value="1"/>
</dbReference>
<evidence type="ECO:0000313" key="9">
    <source>
        <dbReference type="EMBL" id="AXR08130.1"/>
    </source>
</evidence>
<keyword evidence="3 5" id="KW-0413">Isomerase</keyword>
<dbReference type="GO" id="GO:0004034">
    <property type="term" value="F:aldose 1-epimerase activity"/>
    <property type="evidence" value="ECO:0007669"/>
    <property type="project" value="UniProtKB-EC"/>
</dbReference>
<dbReference type="PIRSF" id="PIRSF005096">
    <property type="entry name" value="GALM"/>
    <property type="match status" value="1"/>
</dbReference>
<evidence type="ECO:0000256" key="7">
    <source>
        <dbReference type="PIRSR" id="PIRSR005096-2"/>
    </source>
</evidence>
<comment type="catalytic activity">
    <reaction evidence="5">
        <text>alpha-D-glucose = beta-D-glucose</text>
        <dbReference type="Rhea" id="RHEA:10264"/>
        <dbReference type="ChEBI" id="CHEBI:15903"/>
        <dbReference type="ChEBI" id="CHEBI:17925"/>
        <dbReference type="EC" id="5.1.3.3"/>
    </reaction>
</comment>
<dbReference type="AlphaFoldDB" id="A0A346NRH3"/>
<dbReference type="GO" id="GO:0006006">
    <property type="term" value="P:glucose metabolic process"/>
    <property type="evidence" value="ECO:0007669"/>
    <property type="project" value="TreeGrafter"/>
</dbReference>
<dbReference type="InterPro" id="IPR011013">
    <property type="entry name" value="Gal_mutarotase_sf_dom"/>
</dbReference>
<dbReference type="Pfam" id="PF01263">
    <property type="entry name" value="Aldose_epim"/>
    <property type="match status" value="1"/>
</dbReference>
<reference evidence="9 10" key="1">
    <citation type="submission" date="2018-08" db="EMBL/GenBank/DDBJ databases">
        <title>Salinimonas sediminis sp. nov., a piezophilic bacterium isolated from a deep-sea sediment sample from the New Britain Trench.</title>
        <authorList>
            <person name="Cao J."/>
        </authorList>
    </citation>
    <scope>NUCLEOTIDE SEQUENCE [LARGE SCALE GENOMIC DNA]</scope>
    <source>
        <strain evidence="9 10">N102</strain>
    </source>
</reference>
<comment type="similarity">
    <text evidence="2 5">Belongs to the aldose epimerase family.</text>
</comment>
<evidence type="ECO:0000256" key="2">
    <source>
        <dbReference type="ARBA" id="ARBA00006206"/>
    </source>
</evidence>
<feature type="binding site" evidence="8">
    <location>
        <begin position="196"/>
        <end position="198"/>
    </location>
    <ligand>
        <name>beta-D-galactose</name>
        <dbReference type="ChEBI" id="CHEBI:27667"/>
    </ligand>
</feature>
<evidence type="ECO:0000256" key="5">
    <source>
        <dbReference type="PIRNR" id="PIRNR005096"/>
    </source>
</evidence>
<evidence type="ECO:0000256" key="6">
    <source>
        <dbReference type="PIRSR" id="PIRSR005096-1"/>
    </source>
</evidence>
<name>A0A346NRH3_9ALTE</name>
<dbReference type="InterPro" id="IPR014718">
    <property type="entry name" value="GH-type_carb-bd"/>
</dbReference>
<evidence type="ECO:0000256" key="3">
    <source>
        <dbReference type="ARBA" id="ARBA00023235"/>
    </source>
</evidence>
<comment type="pathway">
    <text evidence="1 5">Carbohydrate metabolism; hexose metabolism.</text>
</comment>
<dbReference type="PANTHER" id="PTHR10091">
    <property type="entry name" value="ALDOSE-1-EPIMERASE"/>
    <property type="match status" value="1"/>
</dbReference>
<keyword evidence="10" id="KW-1185">Reference proteome</keyword>
<dbReference type="RefSeq" id="WP_117318360.1">
    <property type="nucleotide sequence ID" value="NZ_CP031769.1"/>
</dbReference>
<dbReference type="GO" id="GO:0030246">
    <property type="term" value="F:carbohydrate binding"/>
    <property type="evidence" value="ECO:0007669"/>
    <property type="project" value="InterPro"/>
</dbReference>
<proteinExistence type="inferred from homology"/>
<evidence type="ECO:0000313" key="10">
    <source>
        <dbReference type="Proteomes" id="UP000262073"/>
    </source>
</evidence>
<dbReference type="Gene3D" id="2.70.98.10">
    <property type="match status" value="1"/>
</dbReference>
<sequence length="367" mass="39579">MRQPNSRNTSGAPDTQHCAVDTDAFGYAGSEAVSLFTLRNSRGMSVSITNFGGIVTSLVVPDKNGVPADVVIGFDNLQQYIDDGAYIGALVGPYANRIGNQGFTLDEVFYPLMTNEGDNTLHSAAAGINKKLWQTEPFCQSDKCGITLSVLCSDGEGGFPGNVQITATYTLNNHNELALTFCAITDKATPISLTSHSYFNLAGQGSVLDHQLTLQADAILPVNPQLIPKGSMQSVFGTPFDFRQTKAIGQDINQPDEQLTIGSGYDHNYVVPQHCMTLSSPFARVVEPMSGRVMELFTDSPGVQFYSGNFLTGTGPGKAGIDYQDREAFALEPQNFPDAPNQPAFPSAILQPGDTYECQMIWRFSTV</sequence>
<evidence type="ECO:0000256" key="8">
    <source>
        <dbReference type="PIRSR" id="PIRSR005096-3"/>
    </source>
</evidence>
<feature type="active site" description="Proton acceptor" evidence="6">
    <location>
        <position position="332"/>
    </location>
</feature>
<dbReference type="InterPro" id="IPR008183">
    <property type="entry name" value="Aldose_1/G6P_1-epimerase"/>
</dbReference>
<feature type="active site" description="Proton donor" evidence="6">
    <location>
        <position position="196"/>
    </location>
</feature>
<dbReference type="InterPro" id="IPR015443">
    <property type="entry name" value="Aldose_1-epimerase"/>
</dbReference>
<feature type="binding site" evidence="7">
    <location>
        <position position="266"/>
    </location>
    <ligand>
        <name>beta-D-galactose</name>
        <dbReference type="ChEBI" id="CHEBI:27667"/>
    </ligand>
</feature>
<dbReference type="GO" id="GO:0033499">
    <property type="term" value="P:galactose catabolic process via UDP-galactose, Leloir pathway"/>
    <property type="evidence" value="ECO:0007669"/>
    <property type="project" value="TreeGrafter"/>
</dbReference>
<dbReference type="Proteomes" id="UP000262073">
    <property type="component" value="Chromosome"/>
</dbReference>
<protein>
    <recommendedName>
        <fullName evidence="5">Aldose 1-epimerase</fullName>
        <ecNumber evidence="5">5.1.3.3</ecNumber>
    </recommendedName>
</protein>
<dbReference type="InterPro" id="IPR047215">
    <property type="entry name" value="Galactose_mutarotase-like"/>
</dbReference>
<keyword evidence="4 5" id="KW-0119">Carbohydrate metabolism</keyword>
<dbReference type="UniPathway" id="UPA00242"/>
<dbReference type="OrthoDB" id="9779408at2"/>
<gene>
    <name evidence="9" type="ORF">D0Y50_18300</name>
</gene>
<accession>A0A346NRH3</accession>
<evidence type="ECO:0000256" key="1">
    <source>
        <dbReference type="ARBA" id="ARBA00005028"/>
    </source>
</evidence>
<organism evidence="9 10">
    <name type="scientific">Salinimonas sediminis</name>
    <dbReference type="NCBI Taxonomy" id="2303538"/>
    <lineage>
        <taxon>Bacteria</taxon>
        <taxon>Pseudomonadati</taxon>
        <taxon>Pseudomonadota</taxon>
        <taxon>Gammaproteobacteria</taxon>
        <taxon>Alteromonadales</taxon>
        <taxon>Alteromonadaceae</taxon>
        <taxon>Alteromonas/Salinimonas group</taxon>
        <taxon>Salinimonas</taxon>
    </lineage>
</organism>
<dbReference type="EMBL" id="CP031769">
    <property type="protein sequence ID" value="AXR08130.1"/>
    <property type="molecule type" value="Genomic_DNA"/>
</dbReference>
<feature type="binding site" evidence="8">
    <location>
        <begin position="96"/>
        <end position="97"/>
    </location>
    <ligand>
        <name>beta-D-galactose</name>
        <dbReference type="ChEBI" id="CHEBI:27667"/>
    </ligand>
</feature>
<dbReference type="NCBIfam" id="NF008277">
    <property type="entry name" value="PRK11055.1"/>
    <property type="match status" value="1"/>
</dbReference>
<dbReference type="EC" id="5.1.3.3" evidence="5"/>
<dbReference type="SUPFAM" id="SSF74650">
    <property type="entry name" value="Galactose mutarotase-like"/>
    <property type="match status" value="1"/>
</dbReference>
<evidence type="ECO:0000256" key="4">
    <source>
        <dbReference type="ARBA" id="ARBA00023277"/>
    </source>
</evidence>